<dbReference type="InterPro" id="IPR016039">
    <property type="entry name" value="Thiolase-like"/>
</dbReference>
<comment type="function">
    <text evidence="1">Could possibly oxidize fatty acids using specific components.</text>
</comment>
<dbReference type="NCBIfam" id="NF006105">
    <property type="entry name" value="PRK08257.1-4"/>
    <property type="match status" value="1"/>
</dbReference>
<dbReference type="InterPro" id="IPR014748">
    <property type="entry name" value="Enoyl-CoA_hydra_C"/>
</dbReference>
<dbReference type="GO" id="GO:0004300">
    <property type="term" value="F:enoyl-CoA hydratase activity"/>
    <property type="evidence" value="ECO:0007669"/>
    <property type="project" value="UniProtKB-EC"/>
</dbReference>
<dbReference type="InterPro" id="IPR029045">
    <property type="entry name" value="ClpP/crotonase-like_dom_sf"/>
</dbReference>
<evidence type="ECO:0000256" key="6">
    <source>
        <dbReference type="ARBA" id="ARBA00023709"/>
    </source>
</evidence>
<comment type="similarity">
    <text evidence="2 10">Belongs to the enoyl-CoA hydratase/isomerase family.</text>
</comment>
<evidence type="ECO:0000256" key="4">
    <source>
        <dbReference type="ARBA" id="ARBA00022832"/>
    </source>
</evidence>
<dbReference type="GO" id="GO:0006631">
    <property type="term" value="P:fatty acid metabolic process"/>
    <property type="evidence" value="ECO:0007669"/>
    <property type="project" value="UniProtKB-KW"/>
</dbReference>
<dbReference type="SUPFAM" id="SSF52096">
    <property type="entry name" value="ClpP/crotonase"/>
    <property type="match status" value="1"/>
</dbReference>
<dbReference type="Pfam" id="PF18313">
    <property type="entry name" value="TLP1_add_C"/>
    <property type="match status" value="1"/>
</dbReference>
<comment type="caution">
    <text evidence="12">The sequence shown here is derived from an EMBL/GenBank/DDBJ whole genome shotgun (WGS) entry which is preliminary data.</text>
</comment>
<dbReference type="Gene3D" id="1.10.12.10">
    <property type="entry name" value="Lyase 2-enoyl-coa Hydratase, Chain A, domain 2"/>
    <property type="match status" value="1"/>
</dbReference>
<dbReference type="Pfam" id="PF00378">
    <property type="entry name" value="ECH_1"/>
    <property type="match status" value="1"/>
</dbReference>
<keyword evidence="4" id="KW-0276">Fatty acid metabolism</keyword>
<dbReference type="Gene3D" id="3.90.226.10">
    <property type="entry name" value="2-enoyl-CoA Hydratase, Chain A, domain 1"/>
    <property type="match status" value="1"/>
</dbReference>
<evidence type="ECO:0000256" key="1">
    <source>
        <dbReference type="ARBA" id="ARBA00002994"/>
    </source>
</evidence>
<accession>A0ABD7UY28</accession>
<evidence type="ECO:0000259" key="11">
    <source>
        <dbReference type="Pfam" id="PF18313"/>
    </source>
</evidence>
<comment type="catalytic activity">
    <reaction evidence="7">
        <text>a 4-saturated-(3S)-3-hydroxyacyl-CoA = a (3E)-enoyl-CoA + H2O</text>
        <dbReference type="Rhea" id="RHEA:20724"/>
        <dbReference type="ChEBI" id="CHEBI:15377"/>
        <dbReference type="ChEBI" id="CHEBI:58521"/>
        <dbReference type="ChEBI" id="CHEBI:137480"/>
        <dbReference type="EC" id="4.2.1.17"/>
    </reaction>
</comment>
<gene>
    <name evidence="12" type="primary">caiD_1</name>
    <name evidence="12" type="ORF">NCTC8139_00331</name>
</gene>
<organism evidence="12 13">
    <name type="scientific">Gordonia paraffinivorans</name>
    <dbReference type="NCBI Taxonomy" id="175628"/>
    <lineage>
        <taxon>Bacteria</taxon>
        <taxon>Bacillati</taxon>
        <taxon>Actinomycetota</taxon>
        <taxon>Actinomycetes</taxon>
        <taxon>Mycobacteriales</taxon>
        <taxon>Gordoniaceae</taxon>
        <taxon>Gordonia</taxon>
    </lineage>
</organism>
<evidence type="ECO:0000313" key="13">
    <source>
        <dbReference type="Proteomes" id="UP000360750"/>
    </source>
</evidence>
<protein>
    <recommendedName>
        <fullName evidence="8">Probable enoyl-CoA hydratase EchA17</fullName>
        <ecNumber evidence="3">4.2.1.17</ecNumber>
    </recommendedName>
    <alternativeName>
        <fullName evidence="9">Probable enoyl-CoA hydratase echA17</fullName>
    </alternativeName>
</protein>
<dbReference type="Gene3D" id="2.40.50.840">
    <property type="match status" value="1"/>
</dbReference>
<evidence type="ECO:0000256" key="9">
    <source>
        <dbReference type="ARBA" id="ARBA00073436"/>
    </source>
</evidence>
<evidence type="ECO:0000256" key="10">
    <source>
        <dbReference type="RuleBase" id="RU003707"/>
    </source>
</evidence>
<feature type="domain" description="Thiolase-like protein type 1 additional C-terminal" evidence="11">
    <location>
        <begin position="439"/>
        <end position="526"/>
    </location>
</feature>
<proteinExistence type="inferred from homology"/>
<keyword evidence="4" id="KW-0443">Lipid metabolism</keyword>
<evidence type="ECO:0000256" key="8">
    <source>
        <dbReference type="ARBA" id="ARBA00039456"/>
    </source>
</evidence>
<dbReference type="PANTHER" id="PTHR11941">
    <property type="entry name" value="ENOYL-COA HYDRATASE-RELATED"/>
    <property type="match status" value="1"/>
</dbReference>
<dbReference type="EC" id="4.2.1.17" evidence="3"/>
<reference evidence="12 13" key="1">
    <citation type="submission" date="2019-02" db="EMBL/GenBank/DDBJ databases">
        <authorList>
            <consortium name="Pathogen Informatics"/>
        </authorList>
    </citation>
    <scope>NUCLEOTIDE SEQUENCE [LARGE SCALE GENOMIC DNA]</scope>
    <source>
        <strain evidence="12 13">3012STDY6756503</strain>
    </source>
</reference>
<dbReference type="FunFam" id="3.90.226.10:FF:000009">
    <property type="entry name" value="Carnitinyl-CoA dehydratase"/>
    <property type="match status" value="1"/>
</dbReference>
<name>A0ABD7UY28_9ACTN</name>
<evidence type="ECO:0000256" key="7">
    <source>
        <dbReference type="ARBA" id="ARBA00023717"/>
    </source>
</evidence>
<evidence type="ECO:0000256" key="5">
    <source>
        <dbReference type="ARBA" id="ARBA00023239"/>
    </source>
</evidence>
<keyword evidence="5 12" id="KW-0456">Lyase</keyword>
<dbReference type="CDD" id="cd06558">
    <property type="entry name" value="crotonase-like"/>
    <property type="match status" value="1"/>
</dbReference>
<dbReference type="EMBL" id="CAACYD010000003">
    <property type="protein sequence ID" value="VFA81275.1"/>
    <property type="molecule type" value="Genomic_DNA"/>
</dbReference>
<evidence type="ECO:0000256" key="3">
    <source>
        <dbReference type="ARBA" id="ARBA00012076"/>
    </source>
</evidence>
<dbReference type="PANTHER" id="PTHR11941:SF54">
    <property type="entry name" value="ENOYL-COA HYDRATASE, MITOCHONDRIAL"/>
    <property type="match status" value="1"/>
</dbReference>
<comment type="catalytic activity">
    <reaction evidence="6">
        <text>a (3S)-3-hydroxyacyl-CoA = a (2E)-enoyl-CoA + H2O</text>
        <dbReference type="Rhea" id="RHEA:16105"/>
        <dbReference type="ChEBI" id="CHEBI:15377"/>
        <dbReference type="ChEBI" id="CHEBI:57318"/>
        <dbReference type="ChEBI" id="CHEBI:58856"/>
        <dbReference type="EC" id="4.2.1.17"/>
    </reaction>
</comment>
<evidence type="ECO:0000313" key="12">
    <source>
        <dbReference type="EMBL" id="VFA81275.1"/>
    </source>
</evidence>
<dbReference type="InterPro" id="IPR040771">
    <property type="entry name" value="TLP1_add_C"/>
</dbReference>
<dbReference type="Gene3D" id="3.40.47.10">
    <property type="match status" value="1"/>
</dbReference>
<dbReference type="SUPFAM" id="SSF53901">
    <property type="entry name" value="Thiolase-like"/>
    <property type="match status" value="1"/>
</dbReference>
<dbReference type="Proteomes" id="UP000360750">
    <property type="component" value="Unassembled WGS sequence"/>
</dbReference>
<evidence type="ECO:0000256" key="2">
    <source>
        <dbReference type="ARBA" id="ARBA00005254"/>
    </source>
</evidence>
<dbReference type="InterPro" id="IPR018376">
    <property type="entry name" value="Enoyl-CoA_hyd/isom_CS"/>
</dbReference>
<dbReference type="PROSITE" id="PS00166">
    <property type="entry name" value="ENOYL_COA_HYDRATASE"/>
    <property type="match status" value="1"/>
</dbReference>
<dbReference type="InterPro" id="IPR001753">
    <property type="entry name" value="Enoyl-CoA_hydra/iso"/>
</dbReference>
<dbReference type="AlphaFoldDB" id="A0ABD7UY28"/>
<sequence>MSVHVCVNLWGMSLSIADLDPNTPVIVGVGQASERLTDPGYEALGEADLAARAVTAALADADGADLPSAVDTIAAIRSFEISTPLSAAPLGRPDNMPRAIGKRVGIDPRRAIQPGTGGQTPQTVLSELADDIAAGRSAAAIITGAEAISTVRHLQSKPDGERPSFAEEVGGQLDDRGYDLKGIVTVAEMRHGLTTVIPQYALLENARRHNTGLSRADYAKAMGELFAPFTKVAAANPHSAAPTERTAEELVTVTPENRLIADPFTRYIVARDQVNQAAAVLVMSVRAAQAAGIDPSKWVFLHGHAKTVERTALARPDLGSAPAAPAAVRHALEVAGIGLDDVAFMDIYSCFPIAVFNILDALGIAPDDPRGLTLTGGLPFFGGPGNNYSLHAIAEVVDRARRSPGEFGLVIANGGVLSKHAAGVYSTTPAPWRPDTSEPVQAALDAVPTVPTIGDADGPAILESYTVVPSKSGKRTGVVVGRLVDDSAPNGLGARFLANLDSDDDEFFDLLLNSDDPVGTKIFVRSFDKGNRVKLSEEAMRAKYPAVAPAFKDSYEHVEIRRDGHLLEVIINRPDARNALNPAANAELDSIFDAYFADDDLWVAILTGAGDKAFSAGNDLAATTSPAALSVPKNGFAGLTAREHLPKPVIAAVNGFALGGGCEIAMACHIIVADENASFGLPEVKVGLAAAAGGLVRLPRMIPPALARDLILTGRRISASEAAAAGLVSRVAPAGKVMDLAREVAEEILSASPTAVRASIATMEQSDGITDTIEAVRASTNVLDSLIVSGDTLEGIMAFVMKRKPEWKGR</sequence>